<dbReference type="Proteomes" id="UP000315496">
    <property type="component" value="Chromosome 4"/>
</dbReference>
<evidence type="ECO:0000256" key="1">
    <source>
        <dbReference type="SAM" id="MobiDB-lite"/>
    </source>
</evidence>
<name>A0A4Z1SZI6_GIAMU</name>
<dbReference type="SUPFAM" id="SSF52058">
    <property type="entry name" value="L domain-like"/>
    <property type="match status" value="1"/>
</dbReference>
<sequence>MSINTVYEKPITLRVLKELFGGTSEEVATLIIELERVSLEGQGLTSLDGLDMFARVKCADLSFNQIRELSPDILELLPSLEVLSVARNAVHRFPDLSGLSFTHLKQLNVAFNPLGSIPVSHLPKTLETLCLSADQVPGDPEEFKREIHGHCPAFKELAIVSGDDLPISIQNDVQRQIAQTQREQHDSLAVKLDKEGNVVEQQSQEKKGPTTSRQKAPLSSRQSTRTTKKPPPKLAEALVPVPPDEKLQQEQRAERATAELEDKVAAAINVIDEIDDNFLRLEQYTTDLVQRSRKREQRLFEHMAEQAAPPQRAPGERPGGGETPFTGL</sequence>
<proteinExistence type="predicted"/>
<protein>
    <submittedName>
        <fullName evidence="2">Leucine-rich repeat protein</fullName>
    </submittedName>
</protein>
<feature type="region of interest" description="Disordered" evidence="1">
    <location>
        <begin position="302"/>
        <end position="328"/>
    </location>
</feature>
<feature type="compositionally biased region" description="Basic and acidic residues" evidence="1">
    <location>
        <begin position="243"/>
        <end position="256"/>
    </location>
</feature>
<comment type="caution">
    <text evidence="2">The sequence shown here is derived from an EMBL/GenBank/DDBJ whole genome shotgun (WGS) entry which is preliminary data.</text>
</comment>
<feature type="compositionally biased region" description="Basic and acidic residues" evidence="1">
    <location>
        <begin position="182"/>
        <end position="208"/>
    </location>
</feature>
<organism evidence="2 3">
    <name type="scientific">Giardia muris</name>
    <dbReference type="NCBI Taxonomy" id="5742"/>
    <lineage>
        <taxon>Eukaryota</taxon>
        <taxon>Metamonada</taxon>
        <taxon>Diplomonadida</taxon>
        <taxon>Hexamitidae</taxon>
        <taxon>Giardiinae</taxon>
        <taxon>Giardia</taxon>
    </lineage>
</organism>
<dbReference type="AlphaFoldDB" id="A0A4Z1SZI6"/>
<accession>A0A4Z1SZI6</accession>
<dbReference type="Gene3D" id="3.80.10.10">
    <property type="entry name" value="Ribonuclease Inhibitor"/>
    <property type="match status" value="1"/>
</dbReference>
<dbReference type="InterPro" id="IPR032675">
    <property type="entry name" value="LRR_dom_sf"/>
</dbReference>
<dbReference type="OrthoDB" id="433501at2759"/>
<dbReference type="EMBL" id="VDLU01000004">
    <property type="protein sequence ID" value="TNJ27063.1"/>
    <property type="molecule type" value="Genomic_DNA"/>
</dbReference>
<keyword evidence="3" id="KW-1185">Reference proteome</keyword>
<reference evidence="2 3" key="1">
    <citation type="submission" date="2019-05" db="EMBL/GenBank/DDBJ databases">
        <title>The compact genome of Giardia muris reveals important steps in the evolution of intestinal protozoan parasites.</title>
        <authorList>
            <person name="Xu F."/>
            <person name="Jimenez-Gonzalez A."/>
            <person name="Einarsson E."/>
            <person name="Astvaldsson A."/>
            <person name="Peirasmaki D."/>
            <person name="Eckmann L."/>
            <person name="Andersson J.O."/>
            <person name="Svard S.G."/>
            <person name="Jerlstrom-Hultqvist J."/>
        </authorList>
    </citation>
    <scope>NUCLEOTIDE SEQUENCE [LARGE SCALE GENOMIC DNA]</scope>
    <source>
        <strain evidence="2 3">Roberts-Thomson</strain>
    </source>
</reference>
<feature type="compositionally biased region" description="Polar residues" evidence="1">
    <location>
        <begin position="209"/>
        <end position="225"/>
    </location>
</feature>
<evidence type="ECO:0000313" key="3">
    <source>
        <dbReference type="Proteomes" id="UP000315496"/>
    </source>
</evidence>
<dbReference type="VEuPathDB" id="GiardiaDB:GMRT_14148"/>
<gene>
    <name evidence="2" type="ORF">GMRT_14148</name>
</gene>
<evidence type="ECO:0000313" key="2">
    <source>
        <dbReference type="EMBL" id="TNJ27063.1"/>
    </source>
</evidence>
<feature type="region of interest" description="Disordered" evidence="1">
    <location>
        <begin position="180"/>
        <end position="256"/>
    </location>
</feature>